<reference evidence="2" key="2">
    <citation type="submission" date="2016-06" db="EMBL/GenBank/DDBJ databases">
        <authorList>
            <person name="Nicholson A.C."/>
        </authorList>
    </citation>
    <scope>NUCLEOTIDE SEQUENCE [LARGE SCALE GENOMIC DNA]</scope>
    <source>
        <strain evidence="2">E6809</strain>
    </source>
</reference>
<gene>
    <name evidence="1" type="ORF">AYC66_18305</name>
    <name evidence="2" type="ORF">BAY09_06935</name>
</gene>
<dbReference type="Proteomes" id="UP000189738">
    <property type="component" value="Chromosome"/>
</dbReference>
<organism evidence="2">
    <name type="scientific">Elizabethkingia anophelis</name>
    <dbReference type="NCBI Taxonomy" id="1117645"/>
    <lineage>
        <taxon>Bacteria</taxon>
        <taxon>Pseudomonadati</taxon>
        <taxon>Bacteroidota</taxon>
        <taxon>Flavobacteriia</taxon>
        <taxon>Flavobacteriales</taxon>
        <taxon>Weeksellaceae</taxon>
        <taxon>Elizabethkingia</taxon>
    </lineage>
</organism>
<name>A0A494J1X6_9FLAO</name>
<dbReference type="RefSeq" id="WP_078677312.1">
    <property type="nucleotide sequence ID" value="NZ_CP014339.1"/>
</dbReference>
<reference evidence="1 3" key="1">
    <citation type="submission" date="2016-02" db="EMBL/GenBank/DDBJ databases">
        <authorList>
            <person name="Nicholson A.C."/>
            <person name="Humrighouse B.W."/>
            <person name="Loparev V."/>
            <person name="Emery B."/>
            <person name="Graziano J."/>
            <person name="McQuiston J.R."/>
        </authorList>
    </citation>
    <scope>NUCLEOTIDE SEQUENCE [LARGE SCALE GENOMIC DNA]</scope>
    <source>
        <strain evidence="1 3">E6809</strain>
    </source>
</reference>
<accession>A0A494J1X6</accession>
<proteinExistence type="predicted"/>
<protein>
    <submittedName>
        <fullName evidence="2">Uncharacterized protein</fullName>
    </submittedName>
</protein>
<dbReference type="AlphaFoldDB" id="A0A494J1X6"/>
<evidence type="ECO:0000313" key="2">
    <source>
        <dbReference type="EMBL" id="OPB47381.1"/>
    </source>
</evidence>
<dbReference type="EMBL" id="MAHS01000013">
    <property type="protein sequence ID" value="OPB47381.1"/>
    <property type="molecule type" value="Genomic_DNA"/>
</dbReference>
<evidence type="ECO:0000313" key="1">
    <source>
        <dbReference type="EMBL" id="AQX52510.1"/>
    </source>
</evidence>
<dbReference type="EMBL" id="CP014339">
    <property type="protein sequence ID" value="AQX52510.1"/>
    <property type="molecule type" value="Genomic_DNA"/>
</dbReference>
<evidence type="ECO:0000313" key="3">
    <source>
        <dbReference type="Proteomes" id="UP000189738"/>
    </source>
</evidence>
<sequence>MKDIIESAQKKGICQEFLDEMKKAKTIKPFVRMFFDHDDWSGEHDFPELDIARKYRAKAINYGIFVDIEENIDFLNVGEIALLGKSKGKILSFGHDVTKVIVRHDSEIQIKAVGNSIVYVNLIDNAKVDAIAEDNAQIFIYNYGPNTHYKLSGRATEVKKTWG</sequence>